<organism evidence="1 2">
    <name type="scientific">Nosema bombycis (strain CQ1 / CVCC 102059)</name>
    <name type="common">Microsporidian parasite</name>
    <name type="synonym">Pebrine of silkworm</name>
    <dbReference type="NCBI Taxonomy" id="578461"/>
    <lineage>
        <taxon>Eukaryota</taxon>
        <taxon>Fungi</taxon>
        <taxon>Fungi incertae sedis</taxon>
        <taxon>Microsporidia</taxon>
        <taxon>Nosematidae</taxon>
        <taxon>Nosema</taxon>
    </lineage>
</organism>
<dbReference type="VEuPathDB" id="MicrosporidiaDB:NBO_751g0001"/>
<dbReference type="Proteomes" id="UP000016927">
    <property type="component" value="Unassembled WGS sequence"/>
</dbReference>
<proteinExistence type="predicted"/>
<dbReference type="InterPro" id="IPR012347">
    <property type="entry name" value="Ferritin-like"/>
</dbReference>
<dbReference type="SUPFAM" id="SSF47240">
    <property type="entry name" value="Ferritin-like"/>
    <property type="match status" value="1"/>
</dbReference>
<dbReference type="HOGENOM" id="CLU_2655118_0_0_1"/>
<evidence type="ECO:0000313" key="2">
    <source>
        <dbReference type="Proteomes" id="UP000016927"/>
    </source>
</evidence>
<reference evidence="1 2" key="1">
    <citation type="journal article" date="2013" name="BMC Genomics">
        <title>Comparative genomics of parasitic silkworm microsporidia reveal an association between genome expansion and host adaptation.</title>
        <authorList>
            <person name="Pan G."/>
            <person name="Xu J."/>
            <person name="Li T."/>
            <person name="Xia Q."/>
            <person name="Liu S.L."/>
            <person name="Zhang G."/>
            <person name="Li S."/>
            <person name="Li C."/>
            <person name="Liu H."/>
            <person name="Yang L."/>
            <person name="Liu T."/>
            <person name="Zhang X."/>
            <person name="Wu Z."/>
            <person name="Fan W."/>
            <person name="Dang X."/>
            <person name="Xiang H."/>
            <person name="Tao M."/>
            <person name="Li Y."/>
            <person name="Hu J."/>
            <person name="Li Z."/>
            <person name="Lin L."/>
            <person name="Luo J."/>
            <person name="Geng L."/>
            <person name="Wang L."/>
            <person name="Long M."/>
            <person name="Wan Y."/>
            <person name="He N."/>
            <person name="Zhang Z."/>
            <person name="Lu C."/>
            <person name="Keeling P.J."/>
            <person name="Wang J."/>
            <person name="Xiang Z."/>
            <person name="Zhou Z."/>
        </authorList>
    </citation>
    <scope>NUCLEOTIDE SEQUENCE [LARGE SCALE GENOMIC DNA]</scope>
    <source>
        <strain evidence="2">CQ1 / CVCC 102059</strain>
    </source>
</reference>
<name>R0MCS8_NOSB1</name>
<evidence type="ECO:0000313" key="1">
    <source>
        <dbReference type="EMBL" id="EOB11835.1"/>
    </source>
</evidence>
<protein>
    <submittedName>
        <fullName evidence="1">Ferritin</fullName>
    </submittedName>
</protein>
<dbReference type="Gene3D" id="1.20.1260.10">
    <property type="match status" value="1"/>
</dbReference>
<gene>
    <name evidence="1" type="ORF">NBO_751g0001</name>
</gene>
<dbReference type="EMBL" id="KB909658">
    <property type="protein sequence ID" value="EOB11835.1"/>
    <property type="molecule type" value="Genomic_DNA"/>
</dbReference>
<dbReference type="OrthoDB" id="186462at2759"/>
<dbReference type="InterPro" id="IPR009078">
    <property type="entry name" value="Ferritin-like_SF"/>
</dbReference>
<accession>R0MCS8</accession>
<sequence>MVFEGGRTLIRTIFKFFKALHFYDECYTHFSFRKVALNGLASCYKKKFSKKLDQAQDILDFIIKRGFEVVMKPTSL</sequence>
<dbReference type="AlphaFoldDB" id="R0MCS8"/>
<keyword evidence="2" id="KW-1185">Reference proteome</keyword>